<name>A0ABU1ANX6_9BACT</name>
<gene>
    <name evidence="1" type="ORF">QEH59_18840</name>
</gene>
<reference evidence="1 2" key="1">
    <citation type="submission" date="2023-04" db="EMBL/GenBank/DDBJ databases">
        <title>A novel bacteria isolated from coastal sediment.</title>
        <authorList>
            <person name="Liu X.-J."/>
            <person name="Du Z.-J."/>
        </authorList>
    </citation>
    <scope>NUCLEOTIDE SEQUENCE [LARGE SCALE GENOMIC DNA]</scope>
    <source>
        <strain evidence="1 2">SDUM461004</strain>
    </source>
</reference>
<evidence type="ECO:0000313" key="1">
    <source>
        <dbReference type="EMBL" id="MDQ8196494.1"/>
    </source>
</evidence>
<sequence>TMNHPSELIGVILDDDTNPTNDRRLLVIGGSDTSWLTGDWWFLEKPQVSELGSTYHYTIQLSERFIGDVNYLGFFADDDTRGSADVTFSNVRLYELPVPEIVEQPQSIAVVDVEGATFMV</sequence>
<feature type="non-terminal residue" evidence="1">
    <location>
        <position position="120"/>
    </location>
</feature>
<feature type="non-terminal residue" evidence="1">
    <location>
        <position position="1"/>
    </location>
</feature>
<dbReference type="Proteomes" id="UP001243717">
    <property type="component" value="Unassembled WGS sequence"/>
</dbReference>
<keyword evidence="2" id="KW-1185">Reference proteome</keyword>
<comment type="caution">
    <text evidence="1">The sequence shown here is derived from an EMBL/GenBank/DDBJ whole genome shotgun (WGS) entry which is preliminary data.</text>
</comment>
<accession>A0ABU1ANX6</accession>
<evidence type="ECO:0000313" key="2">
    <source>
        <dbReference type="Proteomes" id="UP001243717"/>
    </source>
</evidence>
<dbReference type="RefSeq" id="WP_308986925.1">
    <property type="nucleotide sequence ID" value="NZ_JARXIC010000148.1"/>
</dbReference>
<protein>
    <submittedName>
        <fullName evidence="1">Uncharacterized protein</fullName>
    </submittedName>
</protein>
<proteinExistence type="predicted"/>
<dbReference type="EMBL" id="JARXIC010000148">
    <property type="protein sequence ID" value="MDQ8196494.1"/>
    <property type="molecule type" value="Genomic_DNA"/>
</dbReference>
<organism evidence="1 2">
    <name type="scientific">Thalassobacterium sedimentorum</name>
    <dbReference type="NCBI Taxonomy" id="3041258"/>
    <lineage>
        <taxon>Bacteria</taxon>
        <taxon>Pseudomonadati</taxon>
        <taxon>Verrucomicrobiota</taxon>
        <taxon>Opitutia</taxon>
        <taxon>Puniceicoccales</taxon>
        <taxon>Coraliomargaritaceae</taxon>
        <taxon>Thalassobacterium</taxon>
    </lineage>
</organism>